<proteinExistence type="predicted"/>
<reference evidence="1" key="2">
    <citation type="journal article" date="2015" name="Fish Shellfish Immunol.">
        <title>Early steps in the European eel (Anguilla anguilla)-Vibrio vulnificus interaction in the gills: Role of the RtxA13 toxin.</title>
        <authorList>
            <person name="Callol A."/>
            <person name="Pajuelo D."/>
            <person name="Ebbesson L."/>
            <person name="Teles M."/>
            <person name="MacKenzie S."/>
            <person name="Amaro C."/>
        </authorList>
    </citation>
    <scope>NUCLEOTIDE SEQUENCE</scope>
</reference>
<evidence type="ECO:0000313" key="1">
    <source>
        <dbReference type="EMBL" id="JAH81293.1"/>
    </source>
</evidence>
<organism evidence="1">
    <name type="scientific">Anguilla anguilla</name>
    <name type="common">European freshwater eel</name>
    <name type="synonym">Muraena anguilla</name>
    <dbReference type="NCBI Taxonomy" id="7936"/>
    <lineage>
        <taxon>Eukaryota</taxon>
        <taxon>Metazoa</taxon>
        <taxon>Chordata</taxon>
        <taxon>Craniata</taxon>
        <taxon>Vertebrata</taxon>
        <taxon>Euteleostomi</taxon>
        <taxon>Actinopterygii</taxon>
        <taxon>Neopterygii</taxon>
        <taxon>Teleostei</taxon>
        <taxon>Anguilliformes</taxon>
        <taxon>Anguillidae</taxon>
        <taxon>Anguilla</taxon>
    </lineage>
</organism>
<dbReference type="AlphaFoldDB" id="A0A0E9VVN6"/>
<accession>A0A0E9VVN6</accession>
<protein>
    <submittedName>
        <fullName evidence="1">Uncharacterized protein</fullName>
    </submittedName>
</protein>
<sequence>MYLSKEGMSFLRMLHSAPISSTSRAKISCRFVSLVPVVGKN</sequence>
<reference evidence="1" key="1">
    <citation type="submission" date="2014-11" db="EMBL/GenBank/DDBJ databases">
        <authorList>
            <person name="Amaro Gonzalez C."/>
        </authorList>
    </citation>
    <scope>NUCLEOTIDE SEQUENCE</scope>
</reference>
<dbReference type="EMBL" id="GBXM01027284">
    <property type="protein sequence ID" value="JAH81293.1"/>
    <property type="molecule type" value="Transcribed_RNA"/>
</dbReference>
<name>A0A0E9VVN6_ANGAN</name>